<dbReference type="GeneID" id="14308065"/>
<dbReference type="STRING" id="593750.Metfor_1676"/>
<dbReference type="eggNOG" id="arCOG09477">
    <property type="taxonomic scope" value="Archaea"/>
</dbReference>
<dbReference type="RefSeq" id="WP_015285666.1">
    <property type="nucleotide sequence ID" value="NC_019943.1"/>
</dbReference>
<dbReference type="EMBL" id="CP003167">
    <property type="protein sequence ID" value="AGB02703.1"/>
    <property type="molecule type" value="Genomic_DNA"/>
</dbReference>
<feature type="domain" description="PPM-type phosphatase" evidence="2">
    <location>
        <begin position="20"/>
        <end position="277"/>
    </location>
</feature>
<evidence type="ECO:0000256" key="1">
    <source>
        <dbReference type="SAM" id="MobiDB-lite"/>
    </source>
</evidence>
<dbReference type="Proteomes" id="UP000010824">
    <property type="component" value="Chromosome"/>
</dbReference>
<dbReference type="PROSITE" id="PS51746">
    <property type="entry name" value="PPM_2"/>
    <property type="match status" value="1"/>
</dbReference>
<reference evidence="3 4" key="2">
    <citation type="journal article" date="2014" name="Genome Announc.">
        <title>Complete Genome Sequence of Methanoregula formicica SMSPT, a Mesophilic Hydrogenotrophic Methanogen Isolated from a Methanogenic Upflow Anaerobic Sludge Blanket Reactor.</title>
        <authorList>
            <person name="Yamamoto K."/>
            <person name="Tamaki H."/>
            <person name="Cadillo-Quiroz H."/>
            <person name="Imachi H."/>
            <person name="Kyrpides N."/>
            <person name="Woyke T."/>
            <person name="Goodwin L."/>
            <person name="Zinder S.H."/>
            <person name="Kamagata Y."/>
            <person name="Liu W.T."/>
        </authorList>
    </citation>
    <scope>NUCLEOTIDE SEQUENCE [LARGE SCALE GENOMIC DNA]</scope>
    <source>
        <strain evidence="4">DSM 22288 / NBRC 105244 / SMSP</strain>
    </source>
</reference>
<gene>
    <name evidence="3" type="ordered locus">Metfor_1676</name>
</gene>
<dbReference type="AlphaFoldDB" id="L0HHC1"/>
<evidence type="ECO:0000313" key="3">
    <source>
        <dbReference type="EMBL" id="AGB02703.1"/>
    </source>
</evidence>
<dbReference type="Pfam" id="PF13672">
    <property type="entry name" value="PP2C_2"/>
    <property type="match status" value="1"/>
</dbReference>
<keyword evidence="4" id="KW-1185">Reference proteome</keyword>
<dbReference type="InParanoid" id="L0HHC1"/>
<accession>L0HHC1</accession>
<dbReference type="InterPro" id="IPR001932">
    <property type="entry name" value="PPM-type_phosphatase-like_dom"/>
</dbReference>
<dbReference type="InterPro" id="IPR036457">
    <property type="entry name" value="PPM-type-like_dom_sf"/>
</dbReference>
<evidence type="ECO:0000259" key="2">
    <source>
        <dbReference type="PROSITE" id="PS51746"/>
    </source>
</evidence>
<dbReference type="Gene3D" id="3.60.40.10">
    <property type="entry name" value="PPM-type phosphatase domain"/>
    <property type="match status" value="1"/>
</dbReference>
<dbReference type="SUPFAM" id="SSF81606">
    <property type="entry name" value="PP2C-like"/>
    <property type="match status" value="1"/>
</dbReference>
<organism evidence="3 4">
    <name type="scientific">Methanoregula formicica (strain DSM 22288 / NBRC 105244 / SMSP)</name>
    <dbReference type="NCBI Taxonomy" id="593750"/>
    <lineage>
        <taxon>Archaea</taxon>
        <taxon>Methanobacteriati</taxon>
        <taxon>Methanobacteriota</taxon>
        <taxon>Stenosarchaea group</taxon>
        <taxon>Methanomicrobia</taxon>
        <taxon>Methanomicrobiales</taxon>
        <taxon>Methanoregulaceae</taxon>
        <taxon>Methanoregula</taxon>
    </lineage>
</organism>
<feature type="region of interest" description="Disordered" evidence="1">
    <location>
        <begin position="281"/>
        <end position="304"/>
    </location>
</feature>
<protein>
    <submittedName>
        <fullName evidence="3">Serine/threonine protein phosphatase</fullName>
    </submittedName>
</protein>
<reference evidence="4" key="1">
    <citation type="submission" date="2011-12" db="EMBL/GenBank/DDBJ databases">
        <title>Complete sequence of Methanoregula formicicum SMSP.</title>
        <authorList>
            <person name="Lucas S."/>
            <person name="Han J."/>
            <person name="Lapidus A."/>
            <person name="Cheng J.-F."/>
            <person name="Goodwin L."/>
            <person name="Pitluck S."/>
            <person name="Peters L."/>
            <person name="Ovchinnikova G."/>
            <person name="Teshima H."/>
            <person name="Detter J.C."/>
            <person name="Han C."/>
            <person name="Tapia R."/>
            <person name="Land M."/>
            <person name="Hauser L."/>
            <person name="Kyrpides N."/>
            <person name="Ivanova N."/>
            <person name="Pagani I."/>
            <person name="Imachi H."/>
            <person name="Tamaki H."/>
            <person name="Sekiguchi Y."/>
            <person name="Kamagata Y."/>
            <person name="Cadillo-Quiroz H."/>
            <person name="Zinder S."/>
            <person name="Liu W.-T."/>
            <person name="Woyke T."/>
        </authorList>
    </citation>
    <scope>NUCLEOTIDE SEQUENCE [LARGE SCALE GENOMIC DNA]</scope>
    <source>
        <strain evidence="4">DSM 22288 / NBRC 105244 / SMSP</strain>
    </source>
</reference>
<dbReference type="OrthoDB" id="10524at2157"/>
<dbReference type="HOGENOM" id="CLU_052010_0_0_2"/>
<name>L0HHC1_METFS</name>
<proteinExistence type="predicted"/>
<dbReference type="KEGG" id="mfo:Metfor_1676"/>
<sequence>MPEPRQFLCACDPSLGWAFGCSRTGASHIRLSRPCEDAYAIYSGASGAIPCIAVAIADGHGDPRHDMSGTGASLAVQAGVDELTGFHRMRVHTVPPHILRSEFKADFPRRITRRWRDYVQADAATHEIARPESDPYIRYGSTLISALIVADTILIGQIGDGDIVLVRPDGTIESPIPPETRLVGKETHSLSSRDAHLLWRTATLDRENGGVLIAATDGVSDSFDSTAGGEFFTFVKSLVDRVKDFGIESVAGSMAGWLDRYSELASGDDMTIVFVSINPDESIPPSPIHEPEPDEKAPGLTECW</sequence>
<evidence type="ECO:0000313" key="4">
    <source>
        <dbReference type="Proteomes" id="UP000010824"/>
    </source>
</evidence>